<keyword evidence="3" id="KW-1185">Reference proteome</keyword>
<protein>
    <recommendedName>
        <fullName evidence="4">SsuA/THI5-like domain-containing protein</fullName>
    </recommendedName>
</protein>
<dbReference type="Proteomes" id="UP001144352">
    <property type="component" value="Unassembled WGS sequence"/>
</dbReference>
<evidence type="ECO:0000256" key="1">
    <source>
        <dbReference type="SAM" id="SignalP"/>
    </source>
</evidence>
<evidence type="ECO:0000313" key="2">
    <source>
        <dbReference type="EMBL" id="GLI39436.1"/>
    </source>
</evidence>
<comment type="caution">
    <text evidence="2">The sequence shown here is derived from an EMBL/GenBank/DDBJ whole genome shotgun (WGS) entry which is preliminary data.</text>
</comment>
<reference evidence="2" key="1">
    <citation type="submission" date="2022-12" db="EMBL/GenBank/DDBJ databases">
        <title>Reference genome sequencing for broad-spectrum identification of bacterial and archaeal isolates by mass spectrometry.</title>
        <authorList>
            <person name="Sekiguchi Y."/>
            <person name="Tourlousse D.M."/>
        </authorList>
    </citation>
    <scope>NUCLEOTIDE SEQUENCE</scope>
    <source>
        <strain evidence="2">H2</strain>
    </source>
</reference>
<evidence type="ECO:0000313" key="3">
    <source>
        <dbReference type="Proteomes" id="UP001144352"/>
    </source>
</evidence>
<proteinExistence type="predicted"/>
<feature type="chain" id="PRO_5040826330" description="SsuA/THI5-like domain-containing protein" evidence="1">
    <location>
        <begin position="26"/>
        <end position="260"/>
    </location>
</feature>
<sequence>MTAAGMNILLGVILLLLNLTAAADASSQSSPLRLGYLEHPGSALCLAAGSKGFFRAEGVRVRLVRFHDTERGLAALAAGGIDAGAFAVGETLRQIAEGKELRIIAGGGTARGADPLADLDEAATLEQESGGIVVAVAAPPRAPGKEVLVRLVTALIRAYQSLQKEPGGIGHGAVHFDPNPDYRRIERLWRFHDLQGEKRPRDFLANHVYEEIYCDALDRLMDRTGTKDGVLQKLFSEAVCVPDCCPPVAKKRDKNKGGSR</sequence>
<name>A0A9W6LEE5_9BACT</name>
<gene>
    <name evidence="2" type="ORF">GHYDROH2_29370</name>
</gene>
<accession>A0A9W6LEE5</accession>
<evidence type="ECO:0008006" key="4">
    <source>
        <dbReference type="Google" id="ProtNLM"/>
    </source>
</evidence>
<keyword evidence="1" id="KW-0732">Signal</keyword>
<dbReference type="Gene3D" id="3.40.190.10">
    <property type="entry name" value="Periplasmic binding protein-like II"/>
    <property type="match status" value="1"/>
</dbReference>
<dbReference type="EMBL" id="BSDS01000002">
    <property type="protein sequence ID" value="GLI39436.1"/>
    <property type="molecule type" value="Genomic_DNA"/>
</dbReference>
<organism evidence="2 3">
    <name type="scientific">Geobacter hydrogenophilus</name>
    <dbReference type="NCBI Taxonomy" id="40983"/>
    <lineage>
        <taxon>Bacteria</taxon>
        <taxon>Pseudomonadati</taxon>
        <taxon>Thermodesulfobacteriota</taxon>
        <taxon>Desulfuromonadia</taxon>
        <taxon>Geobacterales</taxon>
        <taxon>Geobacteraceae</taxon>
        <taxon>Geobacter</taxon>
    </lineage>
</organism>
<dbReference type="SUPFAM" id="SSF53850">
    <property type="entry name" value="Periplasmic binding protein-like II"/>
    <property type="match status" value="1"/>
</dbReference>
<dbReference type="AlphaFoldDB" id="A0A9W6LEE5"/>
<dbReference type="Pfam" id="PF13379">
    <property type="entry name" value="NMT1_2"/>
    <property type="match status" value="1"/>
</dbReference>
<feature type="signal peptide" evidence="1">
    <location>
        <begin position="1"/>
        <end position="25"/>
    </location>
</feature>